<dbReference type="Pfam" id="PF03422">
    <property type="entry name" value="CBM_6"/>
    <property type="match status" value="1"/>
</dbReference>
<comment type="similarity">
    <text evidence="1">Belongs to the glycosyl hydrolase 16 family.</text>
</comment>
<dbReference type="InterPro" id="IPR008979">
    <property type="entry name" value="Galactose-bd-like_sf"/>
</dbReference>
<feature type="chain" id="PRO_5036697932" evidence="3">
    <location>
        <begin position="34"/>
        <end position="459"/>
    </location>
</feature>
<evidence type="ECO:0000259" key="4">
    <source>
        <dbReference type="PROSITE" id="PS51175"/>
    </source>
</evidence>
<dbReference type="SMART" id="SM00606">
    <property type="entry name" value="CBD_IV"/>
    <property type="match status" value="1"/>
</dbReference>
<dbReference type="PANTHER" id="PTHR10963">
    <property type="entry name" value="GLYCOSYL HYDROLASE-RELATED"/>
    <property type="match status" value="1"/>
</dbReference>
<dbReference type="InterPro" id="IPR006584">
    <property type="entry name" value="Cellulose-bd_IV"/>
</dbReference>
<dbReference type="EMBL" id="JADQTO010000004">
    <property type="protein sequence ID" value="MBG0561840.1"/>
    <property type="molecule type" value="Genomic_DNA"/>
</dbReference>
<dbReference type="CDD" id="cd04084">
    <property type="entry name" value="CBM6_xylanase-like"/>
    <property type="match status" value="1"/>
</dbReference>
<dbReference type="CDD" id="cd02182">
    <property type="entry name" value="GH16_Strep_laminarinase_like"/>
    <property type="match status" value="1"/>
</dbReference>
<dbReference type="InterPro" id="IPR013320">
    <property type="entry name" value="ConA-like_dom_sf"/>
</dbReference>
<organism evidence="6 7">
    <name type="scientific">Actinoplanes aureus</name>
    <dbReference type="NCBI Taxonomy" id="2792083"/>
    <lineage>
        <taxon>Bacteria</taxon>
        <taxon>Bacillati</taxon>
        <taxon>Actinomycetota</taxon>
        <taxon>Actinomycetes</taxon>
        <taxon>Micromonosporales</taxon>
        <taxon>Micromonosporaceae</taxon>
        <taxon>Actinoplanes</taxon>
    </lineage>
</organism>
<keyword evidence="7" id="KW-1185">Reference proteome</keyword>
<sequence>MKIPRRAARRLITVAAAMLTVGASVTFVATADAAVPPPPSGMNLVFSDDFTGAAGTGVNRSNWLYSVGTGYPGGAPNWGTGEVETMTDSTANVYHDGNGNLAIRPLRDSAGRWTSGRIETQRTDFAAPAGGRMRMEARIQQPNVTGAAAAGYWPAFWALGAAARPVGATNWPSIGEIDILENVNGRSSHFAALHCGTNPGGPCNETTGLTSGERSCTGCLSSFHTYAVEYDRSTSPEQLRFYRDGSNYWTLSATAVDATTWNNALHHGFFMILNVAMGGGFPAAFGGGPTAQTQPGHPMLIDYVAVWQSSGGTTPPTTTPPSGTVRDAYSRIEAESYNAASAVQAEACSEGGQNVGWIANGDWLQFNNVDFGSGGVRDFVARVASGAGAGVSGLVEVRLDSRSNAPIGSFALGNTGGWQNWQSIPGNVSNVTGRHTVYLTFTSGQPADFANVNWIQFRR</sequence>
<dbReference type="InterPro" id="IPR050546">
    <property type="entry name" value="Glycosyl_Hydrlase_16"/>
</dbReference>
<dbReference type="SUPFAM" id="SSF49899">
    <property type="entry name" value="Concanavalin A-like lectins/glucanases"/>
    <property type="match status" value="1"/>
</dbReference>
<feature type="signal peptide" evidence="3">
    <location>
        <begin position="1"/>
        <end position="33"/>
    </location>
</feature>
<dbReference type="Pfam" id="PF26113">
    <property type="entry name" value="GH16_XgeA"/>
    <property type="match status" value="1"/>
</dbReference>
<evidence type="ECO:0000256" key="2">
    <source>
        <dbReference type="ARBA" id="ARBA00022729"/>
    </source>
</evidence>
<evidence type="ECO:0000259" key="5">
    <source>
        <dbReference type="PROSITE" id="PS51762"/>
    </source>
</evidence>
<name>A0A931FWW9_9ACTN</name>
<evidence type="ECO:0000313" key="6">
    <source>
        <dbReference type="EMBL" id="MBG0561840.1"/>
    </source>
</evidence>
<accession>A0A931FWW9</accession>
<dbReference type="PROSITE" id="PS51762">
    <property type="entry name" value="GH16_2"/>
    <property type="match status" value="1"/>
</dbReference>
<dbReference type="AlphaFoldDB" id="A0A931FWW9"/>
<dbReference type="GO" id="GO:0030246">
    <property type="term" value="F:carbohydrate binding"/>
    <property type="evidence" value="ECO:0007669"/>
    <property type="project" value="InterPro"/>
</dbReference>
<feature type="domain" description="CBM6" evidence="4">
    <location>
        <begin position="330"/>
        <end position="458"/>
    </location>
</feature>
<keyword evidence="2 3" id="KW-0732">Signal</keyword>
<comment type="caution">
    <text evidence="6">The sequence shown here is derived from an EMBL/GenBank/DDBJ whole genome shotgun (WGS) entry which is preliminary data.</text>
</comment>
<evidence type="ECO:0000256" key="1">
    <source>
        <dbReference type="ARBA" id="ARBA00006865"/>
    </source>
</evidence>
<proteinExistence type="inferred from homology"/>
<evidence type="ECO:0000313" key="7">
    <source>
        <dbReference type="Proteomes" id="UP000598146"/>
    </source>
</evidence>
<dbReference type="SUPFAM" id="SSF49785">
    <property type="entry name" value="Galactose-binding domain-like"/>
    <property type="match status" value="1"/>
</dbReference>
<dbReference type="PROSITE" id="PS51175">
    <property type="entry name" value="CBM6"/>
    <property type="match status" value="1"/>
</dbReference>
<evidence type="ECO:0000256" key="3">
    <source>
        <dbReference type="SAM" id="SignalP"/>
    </source>
</evidence>
<dbReference type="InterPro" id="IPR005084">
    <property type="entry name" value="CBM6"/>
</dbReference>
<dbReference type="Proteomes" id="UP000598146">
    <property type="component" value="Unassembled WGS sequence"/>
</dbReference>
<dbReference type="InterPro" id="IPR000757">
    <property type="entry name" value="Beta-glucanase-like"/>
</dbReference>
<reference evidence="6" key="1">
    <citation type="submission" date="2020-11" db="EMBL/GenBank/DDBJ databases">
        <title>Isolation and identification of active actinomycetes.</title>
        <authorList>
            <person name="Sun X."/>
        </authorList>
    </citation>
    <scope>NUCLEOTIDE SEQUENCE</scope>
    <source>
        <strain evidence="6">NEAU-A11</strain>
    </source>
</reference>
<protein>
    <submittedName>
        <fullName evidence="6">Carbohydrate-binding protein</fullName>
    </submittedName>
</protein>
<dbReference type="PANTHER" id="PTHR10963:SF55">
    <property type="entry name" value="GLYCOSIDE HYDROLASE FAMILY 16 PROTEIN"/>
    <property type="match status" value="1"/>
</dbReference>
<feature type="domain" description="GH16" evidence="5">
    <location>
        <begin position="31"/>
        <end position="312"/>
    </location>
</feature>
<dbReference type="GO" id="GO:0005975">
    <property type="term" value="P:carbohydrate metabolic process"/>
    <property type="evidence" value="ECO:0007669"/>
    <property type="project" value="InterPro"/>
</dbReference>
<gene>
    <name evidence="6" type="ORF">I4J89_10225</name>
</gene>
<dbReference type="RefSeq" id="WP_196413631.1">
    <property type="nucleotide sequence ID" value="NZ_JADQTO010000004.1"/>
</dbReference>
<dbReference type="GO" id="GO:0004553">
    <property type="term" value="F:hydrolase activity, hydrolyzing O-glycosyl compounds"/>
    <property type="evidence" value="ECO:0007669"/>
    <property type="project" value="InterPro"/>
</dbReference>
<dbReference type="Gene3D" id="2.60.120.200">
    <property type="match status" value="1"/>
</dbReference>
<dbReference type="Gene3D" id="2.60.120.260">
    <property type="entry name" value="Galactose-binding domain-like"/>
    <property type="match status" value="1"/>
</dbReference>